<reference evidence="2 3" key="1">
    <citation type="journal article" date="2019" name="Commun. Biol.">
        <title>The bagworm genome reveals a unique fibroin gene that provides high tensile strength.</title>
        <authorList>
            <person name="Kono N."/>
            <person name="Nakamura H."/>
            <person name="Ohtoshi R."/>
            <person name="Tomita M."/>
            <person name="Numata K."/>
            <person name="Arakawa K."/>
        </authorList>
    </citation>
    <scope>NUCLEOTIDE SEQUENCE [LARGE SCALE GENOMIC DNA]</scope>
</reference>
<keyword evidence="3" id="KW-1185">Reference proteome</keyword>
<protein>
    <submittedName>
        <fullName evidence="2">Uncharacterized protein</fullName>
    </submittedName>
</protein>
<dbReference type="AlphaFoldDB" id="A0A4C1YAE6"/>
<feature type="region of interest" description="Disordered" evidence="1">
    <location>
        <begin position="147"/>
        <end position="169"/>
    </location>
</feature>
<sequence length="192" mass="20777">MPERKCVLARIGCSLPRIFCVARFTDSCSVRTQVMVSGHAVQGGSSDVSFVNFLFDNIFRSRGFCRLVGLPEYRLLRGSGRLRQLPSALWSVINRLSRFGGIVEGQTSRRATGEQIVTLAHGHSQSQKKQVPIFQFATSMLSGNNSQLCGHREHSAARGSGAGSGRSGGLVDECDRVGHTVTGTILDGTICY</sequence>
<proteinExistence type="predicted"/>
<dbReference type="Proteomes" id="UP000299102">
    <property type="component" value="Unassembled WGS sequence"/>
</dbReference>
<comment type="caution">
    <text evidence="2">The sequence shown here is derived from an EMBL/GenBank/DDBJ whole genome shotgun (WGS) entry which is preliminary data.</text>
</comment>
<evidence type="ECO:0000313" key="3">
    <source>
        <dbReference type="Proteomes" id="UP000299102"/>
    </source>
</evidence>
<evidence type="ECO:0000313" key="2">
    <source>
        <dbReference type="EMBL" id="GBP71894.1"/>
    </source>
</evidence>
<organism evidence="2 3">
    <name type="scientific">Eumeta variegata</name>
    <name type="common">Bagworm moth</name>
    <name type="synonym">Eumeta japonica</name>
    <dbReference type="NCBI Taxonomy" id="151549"/>
    <lineage>
        <taxon>Eukaryota</taxon>
        <taxon>Metazoa</taxon>
        <taxon>Ecdysozoa</taxon>
        <taxon>Arthropoda</taxon>
        <taxon>Hexapoda</taxon>
        <taxon>Insecta</taxon>
        <taxon>Pterygota</taxon>
        <taxon>Neoptera</taxon>
        <taxon>Endopterygota</taxon>
        <taxon>Lepidoptera</taxon>
        <taxon>Glossata</taxon>
        <taxon>Ditrysia</taxon>
        <taxon>Tineoidea</taxon>
        <taxon>Psychidae</taxon>
        <taxon>Oiketicinae</taxon>
        <taxon>Eumeta</taxon>
    </lineage>
</organism>
<dbReference type="EMBL" id="BGZK01001125">
    <property type="protein sequence ID" value="GBP71894.1"/>
    <property type="molecule type" value="Genomic_DNA"/>
</dbReference>
<accession>A0A4C1YAE6</accession>
<name>A0A4C1YAE6_EUMVA</name>
<evidence type="ECO:0000256" key="1">
    <source>
        <dbReference type="SAM" id="MobiDB-lite"/>
    </source>
</evidence>
<gene>
    <name evidence="2" type="ORF">EVAR_56051_1</name>
</gene>